<dbReference type="AlphaFoldDB" id="A0A168KM53"/>
<organism evidence="3">
    <name type="scientific">Absidia glauca</name>
    <name type="common">Pin mould</name>
    <dbReference type="NCBI Taxonomy" id="4829"/>
    <lineage>
        <taxon>Eukaryota</taxon>
        <taxon>Fungi</taxon>
        <taxon>Fungi incertae sedis</taxon>
        <taxon>Mucoromycota</taxon>
        <taxon>Mucoromycotina</taxon>
        <taxon>Mucoromycetes</taxon>
        <taxon>Mucorales</taxon>
        <taxon>Cunninghamellaceae</taxon>
        <taxon>Absidia</taxon>
    </lineage>
</organism>
<feature type="coiled-coil region" evidence="1">
    <location>
        <begin position="483"/>
        <end position="510"/>
    </location>
</feature>
<sequence>MSIISPHTHNYHPNSIPSMEHDDSCSDTDTVLYTPTSSTTTMYYHPTWSSSPTFEESINPLSHRPFSSPPLASKSKQAINPIDTQLTCARRVSSPPMKTEDDIFHIPGPLSPTSPSVDHYETTIRRMSQHIDDFFQSRQQEKCAIPLKESPTDSGPSSVVTSGAMITMVHQFRDTHTCNDDPEHQEKQQQLCDAMLSWLQQQPSSEAQQQQQQLEDERQKNARLITCINRLAQNHHSTKHAYRKERSKARRQEQTIKQLNKERQARQEAEEILDSVRVEMETMMDELDTAKQQLFIAQQDAQHVRQQWEDIIQEKHQYHHMSNGNDEDIDPWALLALQQEDWEQRIKTLTTEKLRISNSATEAQALLKKEVEESQKLRQRLLKTERKAAEYDLKLVVLKSQQSKNMPEEKDEVIAALQRELVEKNSALVRWDKKWQQETKQRQHQQAAQHQSHLTDYQTWKDEYKQECQKEQDLTFLRITRETRALEARLDDLALENERLEAGLAEHQQKWHCMEKQARSRETHWAARQVDWERAEKESKALVLSLEQKVIGLETEAVRLYGKNIALANQLGECD</sequence>
<feature type="compositionally biased region" description="Polar residues" evidence="2">
    <location>
        <begin position="1"/>
        <end position="17"/>
    </location>
</feature>
<dbReference type="InParanoid" id="A0A168KM53"/>
<dbReference type="EMBL" id="LT550056">
    <property type="protein sequence ID" value="SAL94961.1"/>
    <property type="molecule type" value="Genomic_DNA"/>
</dbReference>
<evidence type="ECO:0000313" key="3">
    <source>
        <dbReference type="EMBL" id="SAL94961.1"/>
    </source>
</evidence>
<keyword evidence="4" id="KW-1185">Reference proteome</keyword>
<dbReference type="OMA" id="RSRETHW"/>
<dbReference type="OrthoDB" id="2291020at2759"/>
<feature type="region of interest" description="Disordered" evidence="2">
    <location>
        <begin position="1"/>
        <end position="31"/>
    </location>
</feature>
<dbReference type="Proteomes" id="UP000078561">
    <property type="component" value="Unassembled WGS sequence"/>
</dbReference>
<proteinExistence type="predicted"/>
<evidence type="ECO:0000256" key="1">
    <source>
        <dbReference type="SAM" id="Coils"/>
    </source>
</evidence>
<dbReference type="STRING" id="4829.A0A168KM53"/>
<feature type="coiled-coil region" evidence="1">
    <location>
        <begin position="242"/>
        <end position="300"/>
    </location>
</feature>
<evidence type="ECO:0000256" key="2">
    <source>
        <dbReference type="SAM" id="MobiDB-lite"/>
    </source>
</evidence>
<reference evidence="3" key="1">
    <citation type="submission" date="2016-04" db="EMBL/GenBank/DDBJ databases">
        <authorList>
            <person name="Evans L.H."/>
            <person name="Alamgir A."/>
            <person name="Owens N."/>
            <person name="Weber N.D."/>
            <person name="Virtaneva K."/>
            <person name="Barbian K."/>
            <person name="Babar A."/>
            <person name="Rosenke K."/>
        </authorList>
    </citation>
    <scope>NUCLEOTIDE SEQUENCE [LARGE SCALE GENOMIC DNA]</scope>
    <source>
        <strain evidence="3">CBS 101.48</strain>
    </source>
</reference>
<name>A0A168KM53_ABSGL</name>
<feature type="coiled-coil region" evidence="1">
    <location>
        <begin position="360"/>
        <end position="434"/>
    </location>
</feature>
<gene>
    <name evidence="3" type="primary">ABSGL_00255.1 scaffold 367</name>
</gene>
<keyword evidence="1" id="KW-0175">Coiled coil</keyword>
<accession>A0A168KM53</accession>
<protein>
    <submittedName>
        <fullName evidence="3">Uncharacterized protein</fullName>
    </submittedName>
</protein>
<evidence type="ECO:0000313" key="4">
    <source>
        <dbReference type="Proteomes" id="UP000078561"/>
    </source>
</evidence>